<dbReference type="Gene3D" id="3.30.420.10">
    <property type="entry name" value="Ribonuclease H-like superfamily/Ribonuclease H"/>
    <property type="match status" value="1"/>
</dbReference>
<organism evidence="3 4">
    <name type="scientific">Pseudolycoriella hygida</name>
    <dbReference type="NCBI Taxonomy" id="35572"/>
    <lineage>
        <taxon>Eukaryota</taxon>
        <taxon>Metazoa</taxon>
        <taxon>Ecdysozoa</taxon>
        <taxon>Arthropoda</taxon>
        <taxon>Hexapoda</taxon>
        <taxon>Insecta</taxon>
        <taxon>Pterygota</taxon>
        <taxon>Neoptera</taxon>
        <taxon>Endopterygota</taxon>
        <taxon>Diptera</taxon>
        <taxon>Nematocera</taxon>
        <taxon>Sciaroidea</taxon>
        <taxon>Sciaridae</taxon>
        <taxon>Pseudolycoriella</taxon>
    </lineage>
</organism>
<dbReference type="InterPro" id="IPR001584">
    <property type="entry name" value="Integrase_cat-core"/>
</dbReference>
<dbReference type="AlphaFoldDB" id="A0A9Q0N4N8"/>
<reference evidence="3" key="1">
    <citation type="submission" date="2022-07" db="EMBL/GenBank/DDBJ databases">
        <authorList>
            <person name="Trinca V."/>
            <person name="Uliana J.V.C."/>
            <person name="Torres T.T."/>
            <person name="Ward R.J."/>
            <person name="Monesi N."/>
        </authorList>
    </citation>
    <scope>NUCLEOTIDE SEQUENCE</scope>
    <source>
        <strain evidence="3">HSMRA1968</strain>
        <tissue evidence="3">Whole embryos</tissue>
    </source>
</reference>
<dbReference type="Proteomes" id="UP001151699">
    <property type="component" value="Chromosome B"/>
</dbReference>
<sequence length="826" mass="93470">MKRQIEDYVKQCHTCQVAKTKRPIKMPLKITSISDEPFRKLFIDIVEGLPESNKGNKEAETIAKALFEEVFCTYLIPDEMLSDRGPNFCGHVIRHLCKLLNIKKIQTTAYRPSSNPVERVHSDLGNFLRRVVDQNPANWDDYVKPAAYTSNNTVHRGTKFTPSQLPFGKMMRWTTIVIVTLWTAAAMTPPLETPQGPFHITPLYNSASLVEAHGQIAMAYDHWTIVTSFNREGGGDTIRFLVNATSIAEGLCNHRPAVTQKHKFDHNCRATLEAIHALTTRIRIWDTKLSIMMRATRPRRAIEPLGSLWKWLAGSPNAEDGRRFENRILQVERNENITFHLAEEQLTVMSSSLQAMVGHTIVAHRTLETKAKTLSDEVYRLENRVNNTFGLLKWETEINMLLNTMLAKTEEIALIRADELLAMDAVINNIFHHSLLDLSRIGSEYERVASGHDYLPIGGPPLDILKFEHRCDDNRVVVKIIIPLPENKLYDLKKVYPIPLPVNENLSKIVHLEAQWVATNTQTKTYILWKDPNAACRPIRTHNYTHLRVCEHEGPVHTATHRSCITDQVNGRTDPTNFCTGHLVATPKLWVTRLSQENTWLFTTRKATLAKITCDKDPHTLQTILRGTGTIHITQRCDVELPGLLLRHSLRATPPTRPHAIGRDAGIDLAIPEWTAQLRLTAPTPSPVQEDTLLADNDFNEVIDKAVSETNRLARTYQIETMTRAHQTHDAIMARNTWSIWSIIGVTAVTLFIGLIALVVAIKYRKITTSLTSEIARAILGPPQRATTTAIREEPHHEHRAQPIVIPPFRQHELRTFDPSTAAASA</sequence>
<evidence type="ECO:0000259" key="2">
    <source>
        <dbReference type="PROSITE" id="PS50994"/>
    </source>
</evidence>
<evidence type="ECO:0000313" key="4">
    <source>
        <dbReference type="Proteomes" id="UP001151699"/>
    </source>
</evidence>
<dbReference type="GO" id="GO:0015074">
    <property type="term" value="P:DNA integration"/>
    <property type="evidence" value="ECO:0007669"/>
    <property type="project" value="InterPro"/>
</dbReference>
<dbReference type="PANTHER" id="PTHR37984">
    <property type="entry name" value="PROTEIN CBG26694"/>
    <property type="match status" value="1"/>
</dbReference>
<proteinExistence type="predicted"/>
<dbReference type="GO" id="GO:0003676">
    <property type="term" value="F:nucleic acid binding"/>
    <property type="evidence" value="ECO:0007669"/>
    <property type="project" value="InterPro"/>
</dbReference>
<accession>A0A9Q0N4N8</accession>
<dbReference type="InterPro" id="IPR022048">
    <property type="entry name" value="Envelope_fusion-like"/>
</dbReference>
<dbReference type="Pfam" id="PF12259">
    <property type="entry name" value="Baculo_F"/>
    <property type="match status" value="1"/>
</dbReference>
<evidence type="ECO:0000313" key="3">
    <source>
        <dbReference type="EMBL" id="KAJ6642861.1"/>
    </source>
</evidence>
<keyword evidence="1" id="KW-0472">Membrane</keyword>
<dbReference type="InterPro" id="IPR036397">
    <property type="entry name" value="RNaseH_sf"/>
</dbReference>
<dbReference type="EMBL" id="WJQU01000002">
    <property type="protein sequence ID" value="KAJ6642861.1"/>
    <property type="molecule type" value="Genomic_DNA"/>
</dbReference>
<dbReference type="OrthoDB" id="7789754at2759"/>
<feature type="transmembrane region" description="Helical" evidence="1">
    <location>
        <begin position="738"/>
        <end position="762"/>
    </location>
</feature>
<protein>
    <submittedName>
        <fullName evidence="3">Retrovirus-related Pol polyprotein</fullName>
    </submittedName>
</protein>
<dbReference type="InterPro" id="IPR050951">
    <property type="entry name" value="Retrovirus_Pol_polyprotein"/>
</dbReference>
<comment type="caution">
    <text evidence="3">The sequence shown here is derived from an EMBL/GenBank/DDBJ whole genome shotgun (WGS) entry which is preliminary data.</text>
</comment>
<feature type="domain" description="Integrase catalytic" evidence="2">
    <location>
        <begin position="56"/>
        <end position="170"/>
    </location>
</feature>
<dbReference type="SUPFAM" id="SSF53098">
    <property type="entry name" value="Ribonuclease H-like"/>
    <property type="match status" value="1"/>
</dbReference>
<name>A0A9Q0N4N8_9DIPT</name>
<dbReference type="PROSITE" id="PS50994">
    <property type="entry name" value="INTEGRASE"/>
    <property type="match status" value="1"/>
</dbReference>
<keyword evidence="1" id="KW-1133">Transmembrane helix</keyword>
<keyword evidence="4" id="KW-1185">Reference proteome</keyword>
<dbReference type="InterPro" id="IPR012337">
    <property type="entry name" value="RNaseH-like_sf"/>
</dbReference>
<evidence type="ECO:0000256" key="1">
    <source>
        <dbReference type="SAM" id="Phobius"/>
    </source>
</evidence>
<keyword evidence="1" id="KW-0812">Transmembrane</keyword>
<gene>
    <name evidence="3" type="primary">POL</name>
    <name evidence="3" type="ORF">Bhyg_07817</name>
</gene>
<dbReference type="PANTHER" id="PTHR37984:SF15">
    <property type="entry name" value="INTEGRASE CATALYTIC DOMAIN-CONTAINING PROTEIN"/>
    <property type="match status" value="1"/>
</dbReference>